<dbReference type="SUPFAM" id="SSF55073">
    <property type="entry name" value="Nucleotide cyclase"/>
    <property type="match status" value="1"/>
</dbReference>
<evidence type="ECO:0000313" key="3">
    <source>
        <dbReference type="EMBL" id="ANY66710.1"/>
    </source>
</evidence>
<keyword evidence="1" id="KW-0812">Transmembrane</keyword>
<accession>A0A1B2DG71</accession>
<dbReference type="InterPro" id="IPR000014">
    <property type="entry name" value="PAS"/>
</dbReference>
<feature type="transmembrane region" description="Helical" evidence="1">
    <location>
        <begin position="210"/>
        <end position="228"/>
    </location>
</feature>
<feature type="transmembrane region" description="Helical" evidence="1">
    <location>
        <begin position="70"/>
        <end position="89"/>
    </location>
</feature>
<dbReference type="NCBIfam" id="TIGR00254">
    <property type="entry name" value="GGDEF"/>
    <property type="match status" value="1"/>
</dbReference>
<feature type="transmembrane region" description="Helical" evidence="1">
    <location>
        <begin position="39"/>
        <end position="58"/>
    </location>
</feature>
<dbReference type="SMART" id="SM00267">
    <property type="entry name" value="GGDEF"/>
    <property type="match status" value="1"/>
</dbReference>
<name>A0A1B2DG71_9BACL</name>
<dbReference type="SUPFAM" id="SSF55785">
    <property type="entry name" value="PYP-like sensor domain (PAS domain)"/>
    <property type="match status" value="1"/>
</dbReference>
<reference evidence="3" key="1">
    <citation type="submission" date="2016-08" db="EMBL/GenBank/DDBJ databases">
        <title>Complete Genome Seqeunce of Paenibacillus sp. BIHB 4019 from tea rhizoplane.</title>
        <authorList>
            <person name="Thakur R."/>
            <person name="Swarnkar M.K."/>
            <person name="Gulati A."/>
        </authorList>
    </citation>
    <scope>NUCLEOTIDE SEQUENCE [LARGE SCALE GENOMIC DNA]</scope>
    <source>
        <strain evidence="3">BIHB4019</strain>
    </source>
</reference>
<feature type="transmembrane region" description="Helical" evidence="1">
    <location>
        <begin position="184"/>
        <end position="204"/>
    </location>
</feature>
<dbReference type="Gene3D" id="3.30.70.270">
    <property type="match status" value="1"/>
</dbReference>
<dbReference type="RefSeq" id="WP_172455442.1">
    <property type="nucleotide sequence ID" value="NZ_CP016808.1"/>
</dbReference>
<organism evidence="3">
    <name type="scientific">Paenibacillus sp. BIHB 4019</name>
    <dbReference type="NCBI Taxonomy" id="1870819"/>
    <lineage>
        <taxon>Bacteria</taxon>
        <taxon>Bacillati</taxon>
        <taxon>Bacillota</taxon>
        <taxon>Bacilli</taxon>
        <taxon>Bacillales</taxon>
        <taxon>Paenibacillaceae</taxon>
        <taxon>Paenibacillus</taxon>
    </lineage>
</organism>
<dbReference type="InterPro" id="IPR000160">
    <property type="entry name" value="GGDEF_dom"/>
</dbReference>
<feature type="domain" description="GGDEF" evidence="2">
    <location>
        <begin position="382"/>
        <end position="516"/>
    </location>
</feature>
<feature type="transmembrane region" description="Helical" evidence="1">
    <location>
        <begin position="140"/>
        <end position="164"/>
    </location>
</feature>
<dbReference type="PANTHER" id="PTHR46663">
    <property type="entry name" value="DIGUANYLATE CYCLASE DGCT-RELATED"/>
    <property type="match status" value="1"/>
</dbReference>
<proteinExistence type="predicted"/>
<dbReference type="PANTHER" id="PTHR46663:SF2">
    <property type="entry name" value="GGDEF DOMAIN-CONTAINING PROTEIN"/>
    <property type="match status" value="1"/>
</dbReference>
<protein>
    <recommendedName>
        <fullName evidence="2">GGDEF domain-containing protein</fullName>
    </recommendedName>
</protein>
<dbReference type="InterPro" id="IPR043128">
    <property type="entry name" value="Rev_trsase/Diguanyl_cyclase"/>
</dbReference>
<dbReference type="CDD" id="cd01949">
    <property type="entry name" value="GGDEF"/>
    <property type="match status" value="1"/>
</dbReference>
<keyword evidence="1" id="KW-1133">Transmembrane helix</keyword>
<dbReference type="InterPro" id="IPR052163">
    <property type="entry name" value="DGC-Regulatory_Protein"/>
</dbReference>
<dbReference type="Gene3D" id="3.30.450.20">
    <property type="entry name" value="PAS domain"/>
    <property type="match status" value="1"/>
</dbReference>
<sequence>MSLSEVLVSLGAYLLPMLLFFYMGLDVLYRNPKKIEHQLVSLIIACYFIMFMEEYVRFLLPIEYSPALTALWFSNVGIAIPGIGVHFISKFSGMDKRLPRWIYPYIFYIPLLIIPFNILSNQKYISSQEFVQVGIWKYPVYNFPYFAAMTGSILIAIVYLVFLLLGQARVRASQDHEREPIYRLMIAGTIITMLWVGFFGYFQFENTLPPYSYLYGGLVWCFMLRLAMQRFEFLNSNKQRYERLFNLNPAAILLVESSGTIKEANPSAKQLFDHLQLEHAGLDALASAELKKRLRNQLEIKELETKIHNGERELTVLIDGDYITVDNEPHVILIFRNITLIKEHQEQIAFLAYHDALTELPNRRFFYERLAAAIAEAARKEHQLAVVLIDLDEFKETNDRFGHDAGDALLRHTAGLIKESVGGRGMVARLGGDEFVLFISPLPSAACIHEIIPEIEERFASRSLRYGNEQLFAKLSMGISIYPQDGLDGDSLLNSADKAMYKLKRERKLRKHNMDQLPQSQSTL</sequence>
<evidence type="ECO:0000259" key="2">
    <source>
        <dbReference type="PROSITE" id="PS50887"/>
    </source>
</evidence>
<feature type="transmembrane region" description="Helical" evidence="1">
    <location>
        <begin position="6"/>
        <end position="27"/>
    </location>
</feature>
<dbReference type="PROSITE" id="PS50887">
    <property type="entry name" value="GGDEF"/>
    <property type="match status" value="1"/>
</dbReference>
<dbReference type="Pfam" id="PF13188">
    <property type="entry name" value="PAS_8"/>
    <property type="match status" value="1"/>
</dbReference>
<feature type="transmembrane region" description="Helical" evidence="1">
    <location>
        <begin position="101"/>
        <end position="120"/>
    </location>
</feature>
<evidence type="ECO:0000256" key="1">
    <source>
        <dbReference type="SAM" id="Phobius"/>
    </source>
</evidence>
<dbReference type="Pfam" id="PF00990">
    <property type="entry name" value="GGDEF"/>
    <property type="match status" value="1"/>
</dbReference>
<dbReference type="AlphaFoldDB" id="A0A1B2DG71"/>
<gene>
    <name evidence="3" type="ORF">BBD42_09725</name>
</gene>
<keyword evidence="1" id="KW-0472">Membrane</keyword>
<dbReference type="EMBL" id="CP016808">
    <property type="protein sequence ID" value="ANY66710.1"/>
    <property type="molecule type" value="Genomic_DNA"/>
</dbReference>
<dbReference type="InterPro" id="IPR029787">
    <property type="entry name" value="Nucleotide_cyclase"/>
</dbReference>
<dbReference type="InterPro" id="IPR035965">
    <property type="entry name" value="PAS-like_dom_sf"/>
</dbReference>